<gene>
    <name evidence="10" type="ORF">E1963_10595</name>
</gene>
<dbReference type="EMBL" id="SMMX01000008">
    <property type="protein sequence ID" value="TDA21462.1"/>
    <property type="molecule type" value="Genomic_DNA"/>
</dbReference>
<dbReference type="AlphaFoldDB" id="A0A4R4FCZ2"/>
<name>A0A4R4FCZ2_9FIRM</name>
<keyword evidence="7" id="KW-0472">Membrane</keyword>
<protein>
    <submittedName>
        <fullName evidence="10">ATP-binding cassette domain-containing protein</fullName>
    </submittedName>
</protein>
<feature type="domain" description="ABC transporter" evidence="9">
    <location>
        <begin position="8"/>
        <end position="236"/>
    </location>
</feature>
<dbReference type="GO" id="GO:0016887">
    <property type="term" value="F:ATP hydrolysis activity"/>
    <property type="evidence" value="ECO:0007669"/>
    <property type="project" value="InterPro"/>
</dbReference>
<keyword evidence="2" id="KW-0813">Transport</keyword>
<dbReference type="PROSITE" id="PS00211">
    <property type="entry name" value="ABC_TRANSPORTER_1"/>
    <property type="match status" value="1"/>
</dbReference>
<evidence type="ECO:0000256" key="4">
    <source>
        <dbReference type="ARBA" id="ARBA00022741"/>
    </source>
</evidence>
<evidence type="ECO:0000256" key="6">
    <source>
        <dbReference type="ARBA" id="ARBA00022967"/>
    </source>
</evidence>
<dbReference type="PROSITE" id="PS50893">
    <property type="entry name" value="ABC_TRANSPORTER_2"/>
    <property type="match status" value="1"/>
</dbReference>
<keyword evidence="5 10" id="KW-0067">ATP-binding</keyword>
<dbReference type="PANTHER" id="PTHR42711:SF5">
    <property type="entry name" value="ABC TRANSPORTER ATP-BINDING PROTEIN NATA"/>
    <property type="match status" value="1"/>
</dbReference>
<comment type="similarity">
    <text evidence="8">Belongs to the ABC transporter superfamily. Drug exporter-1 (DrugE1) (TC 3.A.1.105) family.</text>
</comment>
<proteinExistence type="inferred from homology"/>
<sequence>MSSDSIAINVKGLKKSYKGVSVLNDVNFTIESGTIFSLLGSNGAGKTTTIKALTTLIKPDDGDISICGYDVIKQSYKVHEVISLTGQFSAVDETLTGFENLVIIGKLHHLRKPKERANELLSYFDLTHSSNRLVSTYSGGMRRKLDIAMSLINSPTVLFLDEPTTGLDPQSRHNMWDIIRDLKKSGTTIFLTTQYLEEAEQLADNIAILDKGEIIVEGTLNDLKKLLPQEKVEFIFPTEQEFKKAISLLIGYKVIPHSESNRLTVYTCEAINVLTKLFQLFTSHNIDIKDFSRKSPSLEDVFLTLIGEKEALANG</sequence>
<dbReference type="InterPro" id="IPR003593">
    <property type="entry name" value="AAA+_ATPase"/>
</dbReference>
<dbReference type="InterPro" id="IPR005894">
    <property type="entry name" value="DrrA"/>
</dbReference>
<dbReference type="InterPro" id="IPR003439">
    <property type="entry name" value="ABC_transporter-like_ATP-bd"/>
</dbReference>
<dbReference type="GO" id="GO:0005886">
    <property type="term" value="C:plasma membrane"/>
    <property type="evidence" value="ECO:0007669"/>
    <property type="project" value="UniProtKB-SubCell"/>
</dbReference>
<evidence type="ECO:0000256" key="7">
    <source>
        <dbReference type="ARBA" id="ARBA00023136"/>
    </source>
</evidence>
<dbReference type="Proteomes" id="UP000295710">
    <property type="component" value="Unassembled WGS sequence"/>
</dbReference>
<evidence type="ECO:0000256" key="3">
    <source>
        <dbReference type="ARBA" id="ARBA00022475"/>
    </source>
</evidence>
<comment type="subcellular location">
    <subcellularLocation>
        <location evidence="1">Cell membrane</location>
        <topology evidence="1">Peripheral membrane protein</topology>
        <orientation evidence="1">Cytoplasmic side</orientation>
    </subcellularLocation>
</comment>
<dbReference type="NCBIfam" id="TIGR01188">
    <property type="entry name" value="drrA"/>
    <property type="match status" value="1"/>
</dbReference>
<evidence type="ECO:0000256" key="1">
    <source>
        <dbReference type="ARBA" id="ARBA00004413"/>
    </source>
</evidence>
<dbReference type="Gene3D" id="3.40.50.300">
    <property type="entry name" value="P-loop containing nucleotide triphosphate hydrolases"/>
    <property type="match status" value="1"/>
</dbReference>
<evidence type="ECO:0000313" key="10">
    <source>
        <dbReference type="EMBL" id="TDA21462.1"/>
    </source>
</evidence>
<evidence type="ECO:0000256" key="8">
    <source>
        <dbReference type="ARBA" id="ARBA00049985"/>
    </source>
</evidence>
<accession>A0A4R4FCZ2</accession>
<dbReference type="SMART" id="SM00382">
    <property type="entry name" value="AAA"/>
    <property type="match status" value="1"/>
</dbReference>
<dbReference type="RefSeq" id="WP_132277815.1">
    <property type="nucleotide sequence ID" value="NZ_JAOBST010000036.1"/>
</dbReference>
<dbReference type="GO" id="GO:0043215">
    <property type="term" value="P:daunorubicin transport"/>
    <property type="evidence" value="ECO:0007669"/>
    <property type="project" value="InterPro"/>
</dbReference>
<evidence type="ECO:0000259" key="9">
    <source>
        <dbReference type="PROSITE" id="PS50893"/>
    </source>
</evidence>
<dbReference type="FunFam" id="3.40.50.300:FF:000589">
    <property type="entry name" value="ABC transporter, ATP-binding subunit"/>
    <property type="match status" value="1"/>
</dbReference>
<evidence type="ECO:0000256" key="2">
    <source>
        <dbReference type="ARBA" id="ARBA00022448"/>
    </source>
</evidence>
<evidence type="ECO:0000256" key="5">
    <source>
        <dbReference type="ARBA" id="ARBA00022840"/>
    </source>
</evidence>
<dbReference type="Pfam" id="PF00005">
    <property type="entry name" value="ABC_tran"/>
    <property type="match status" value="1"/>
</dbReference>
<evidence type="ECO:0000313" key="11">
    <source>
        <dbReference type="Proteomes" id="UP000295710"/>
    </source>
</evidence>
<dbReference type="InterPro" id="IPR050763">
    <property type="entry name" value="ABC_transporter_ATP-binding"/>
</dbReference>
<reference evidence="10 11" key="1">
    <citation type="journal article" date="2016" name="Nat. Microbiol.">
        <title>The Mouse Intestinal Bacterial Collection (miBC) provides host-specific insight into cultured diversity and functional potential of the gut microbiota.</title>
        <authorList>
            <person name="Lagkouvardos I."/>
            <person name="Pukall R."/>
            <person name="Abt B."/>
            <person name="Foesel B.U."/>
            <person name="Meier-Kolthoff J.P."/>
            <person name="Kumar N."/>
            <person name="Bresciani A."/>
            <person name="Martinez I."/>
            <person name="Just S."/>
            <person name="Ziegler C."/>
            <person name="Brugiroux S."/>
            <person name="Garzetti D."/>
            <person name="Wenning M."/>
            <person name="Bui T.P."/>
            <person name="Wang J."/>
            <person name="Hugenholtz F."/>
            <person name="Plugge C.M."/>
            <person name="Peterson D.A."/>
            <person name="Hornef M.W."/>
            <person name="Baines J.F."/>
            <person name="Smidt H."/>
            <person name="Walter J."/>
            <person name="Kristiansen K."/>
            <person name="Nielsen H.B."/>
            <person name="Haller D."/>
            <person name="Overmann J."/>
            <person name="Stecher B."/>
            <person name="Clavel T."/>
        </authorList>
    </citation>
    <scope>NUCLEOTIDE SEQUENCE [LARGE SCALE GENOMIC DNA]</scope>
    <source>
        <strain evidence="10 11">DSM 28560</strain>
    </source>
</reference>
<keyword evidence="11" id="KW-1185">Reference proteome</keyword>
<dbReference type="InterPro" id="IPR027417">
    <property type="entry name" value="P-loop_NTPase"/>
</dbReference>
<dbReference type="PANTHER" id="PTHR42711">
    <property type="entry name" value="ABC TRANSPORTER ATP-BINDING PROTEIN"/>
    <property type="match status" value="1"/>
</dbReference>
<organism evidence="10 11">
    <name type="scientific">Extibacter muris</name>
    <dbReference type="NCBI Taxonomy" id="1796622"/>
    <lineage>
        <taxon>Bacteria</taxon>
        <taxon>Bacillati</taxon>
        <taxon>Bacillota</taxon>
        <taxon>Clostridia</taxon>
        <taxon>Lachnospirales</taxon>
        <taxon>Lachnospiraceae</taxon>
        <taxon>Extibacter</taxon>
    </lineage>
</organism>
<dbReference type="GO" id="GO:0005524">
    <property type="term" value="F:ATP binding"/>
    <property type="evidence" value="ECO:0007669"/>
    <property type="project" value="UniProtKB-KW"/>
</dbReference>
<dbReference type="GO" id="GO:1900753">
    <property type="term" value="P:doxorubicin transport"/>
    <property type="evidence" value="ECO:0007669"/>
    <property type="project" value="InterPro"/>
</dbReference>
<keyword evidence="3" id="KW-1003">Cell membrane</keyword>
<dbReference type="SUPFAM" id="SSF52540">
    <property type="entry name" value="P-loop containing nucleoside triphosphate hydrolases"/>
    <property type="match status" value="1"/>
</dbReference>
<comment type="caution">
    <text evidence="10">The sequence shown here is derived from an EMBL/GenBank/DDBJ whole genome shotgun (WGS) entry which is preliminary data.</text>
</comment>
<keyword evidence="4" id="KW-0547">Nucleotide-binding</keyword>
<dbReference type="InterPro" id="IPR017871">
    <property type="entry name" value="ABC_transporter-like_CS"/>
</dbReference>
<keyword evidence="6" id="KW-1278">Translocase</keyword>